<dbReference type="EMBL" id="CP021514">
    <property type="protein sequence ID" value="ARW49497.1"/>
    <property type="molecule type" value="Genomic_DNA"/>
</dbReference>
<feature type="domain" description="DNA methylase N-4/N-6" evidence="5">
    <location>
        <begin position="29"/>
        <end position="231"/>
    </location>
</feature>
<dbReference type="GO" id="GO:0008170">
    <property type="term" value="F:N-methyltransferase activity"/>
    <property type="evidence" value="ECO:0007669"/>
    <property type="project" value="InterPro"/>
</dbReference>
<dbReference type="GO" id="GO:0009007">
    <property type="term" value="F:site-specific DNA-methyltransferase (adenine-specific) activity"/>
    <property type="evidence" value="ECO:0007669"/>
    <property type="project" value="UniProtKB-EC"/>
</dbReference>
<keyword evidence="6" id="KW-0614">Plasmid</keyword>
<dbReference type="Gene3D" id="3.40.50.150">
    <property type="entry name" value="Vaccinia Virus protein VP39"/>
    <property type="match status" value="1"/>
</dbReference>
<name>A0A1Y0YAS2_ACEPA</name>
<evidence type="ECO:0000259" key="5">
    <source>
        <dbReference type="Pfam" id="PF01555"/>
    </source>
</evidence>
<dbReference type="AlphaFoldDB" id="A0A1Y0YAS2"/>
<keyword evidence="2 6" id="KW-0808">Transferase</keyword>
<dbReference type="SUPFAM" id="SSF53335">
    <property type="entry name" value="S-adenosyl-L-methionine-dependent methyltransferases"/>
    <property type="match status" value="1"/>
</dbReference>
<dbReference type="EC" id="2.1.1.-" evidence="4"/>
<evidence type="ECO:0000256" key="3">
    <source>
        <dbReference type="ARBA" id="ARBA00047942"/>
    </source>
</evidence>
<dbReference type="OrthoDB" id="9800801at2"/>
<evidence type="ECO:0000256" key="2">
    <source>
        <dbReference type="ARBA" id="ARBA00022679"/>
    </source>
</evidence>
<proteinExistence type="inferred from homology"/>
<dbReference type="InterPro" id="IPR002941">
    <property type="entry name" value="DNA_methylase_N4/N6"/>
</dbReference>
<geneLocation type="plasmid" evidence="7">
    <name>pap1342-5</name>
</geneLocation>
<gene>
    <name evidence="6" type="ORF">S1001342_03207</name>
</gene>
<comment type="catalytic activity">
    <reaction evidence="3">
        <text>a 2'-deoxyadenosine in DNA + S-adenosyl-L-methionine = an N(6)-methyl-2'-deoxyadenosine in DNA + S-adenosyl-L-homocysteine + H(+)</text>
        <dbReference type="Rhea" id="RHEA:15197"/>
        <dbReference type="Rhea" id="RHEA-COMP:12418"/>
        <dbReference type="Rhea" id="RHEA-COMP:12419"/>
        <dbReference type="ChEBI" id="CHEBI:15378"/>
        <dbReference type="ChEBI" id="CHEBI:57856"/>
        <dbReference type="ChEBI" id="CHEBI:59789"/>
        <dbReference type="ChEBI" id="CHEBI:90615"/>
        <dbReference type="ChEBI" id="CHEBI:90616"/>
        <dbReference type="EC" id="2.1.1.72"/>
    </reaction>
</comment>
<keyword evidence="1 6" id="KW-0489">Methyltransferase</keyword>
<dbReference type="InterPro" id="IPR001091">
    <property type="entry name" value="RM_Methyltransferase"/>
</dbReference>
<dbReference type="RefSeq" id="WP_087652377.1">
    <property type="nucleotide sequence ID" value="NZ_CP021514.1"/>
</dbReference>
<accession>A0A1Y0YAS2</accession>
<evidence type="ECO:0000313" key="6">
    <source>
        <dbReference type="EMBL" id="ARW49497.1"/>
    </source>
</evidence>
<protein>
    <recommendedName>
        <fullName evidence="4">Methyltransferase</fullName>
        <ecNumber evidence="4">2.1.1.-</ecNumber>
    </recommendedName>
</protein>
<dbReference type="GO" id="GO:0032259">
    <property type="term" value="P:methylation"/>
    <property type="evidence" value="ECO:0007669"/>
    <property type="project" value="UniProtKB-KW"/>
</dbReference>
<dbReference type="InterPro" id="IPR029063">
    <property type="entry name" value="SAM-dependent_MTases_sf"/>
</dbReference>
<reference evidence="6 7" key="1">
    <citation type="submission" date="2017-05" db="EMBL/GenBank/DDBJ databases">
        <title>Genome sequence of Acetobacter pasteurianus subsp. pasteurianus strain SRCM101342.</title>
        <authorList>
            <person name="Cho S.H."/>
        </authorList>
    </citation>
    <scope>NUCLEOTIDE SEQUENCE [LARGE SCALE GENOMIC DNA]</scope>
    <source>
        <strain evidence="6 7">SRCM101342</strain>
        <plasmid evidence="7">pap1342-5</plasmid>
    </source>
</reference>
<sequence length="254" mass="28755">MLSFEKIRNGYIGKGDCLELMKEIPDNHIDMVLCDLPYGNTDCGWDTIIPFEDLWAAYDRIVKPNGAIVLTATAKFTMQLAASNLKDYRYKWVWKKKNSVGFLNCKRAPLRNHEDVLVFYKKQPTYNPQMTVGAKPYTTKASDSHHAPTYKAVKTLDRVNTGTRYPKDILEFGYDKDKVHPTQKPVALGEYLIKTYTNPEDVVLDNCFGSGSFLVAAQCSGRKFIGCELNEYNTGSGGKTVDYYEEAKKRILAS</sequence>
<comment type="similarity">
    <text evidence="4">Belongs to the N(4)/N(6)-methyltransferase family.</text>
</comment>
<evidence type="ECO:0000313" key="7">
    <source>
        <dbReference type="Proteomes" id="UP000196205"/>
    </source>
</evidence>
<evidence type="ECO:0000256" key="4">
    <source>
        <dbReference type="RuleBase" id="RU362026"/>
    </source>
</evidence>
<evidence type="ECO:0000256" key="1">
    <source>
        <dbReference type="ARBA" id="ARBA00022603"/>
    </source>
</evidence>
<dbReference type="PRINTS" id="PR00508">
    <property type="entry name" value="S21N4MTFRASE"/>
</dbReference>
<dbReference type="Proteomes" id="UP000196205">
    <property type="component" value="Plasmid pAP1342-5"/>
</dbReference>
<organism evidence="6 7">
    <name type="scientific">Acetobacter pasteurianus subsp. pasteurianus</name>
    <dbReference type="NCBI Taxonomy" id="481145"/>
    <lineage>
        <taxon>Bacteria</taxon>
        <taxon>Pseudomonadati</taxon>
        <taxon>Pseudomonadota</taxon>
        <taxon>Alphaproteobacteria</taxon>
        <taxon>Acetobacterales</taxon>
        <taxon>Acetobacteraceae</taxon>
        <taxon>Acetobacter</taxon>
    </lineage>
</organism>
<dbReference type="GO" id="GO:0003677">
    <property type="term" value="F:DNA binding"/>
    <property type="evidence" value="ECO:0007669"/>
    <property type="project" value="InterPro"/>
</dbReference>
<dbReference type="Pfam" id="PF01555">
    <property type="entry name" value="N6_N4_Mtase"/>
    <property type="match status" value="1"/>
</dbReference>